<protein>
    <submittedName>
        <fullName evidence="1">Uncharacterized protein</fullName>
    </submittedName>
</protein>
<evidence type="ECO:0000313" key="2">
    <source>
        <dbReference type="Proteomes" id="UP001295444"/>
    </source>
</evidence>
<sequence>MEGWYTLLKQNTLKELLEVCGRIASNKTKRVIIAELMELDQENLVAATPTIQEMETPAIRANESPANREIRERLAWFGPNPTADIVLQVPNAVAEEAKQKQKREIELQMKLAETQQASSPSREHSTAETRKIIFSAFNENDYEIDSYLVGFERQCNLHRVATDEWVKEALLARYAVTPETYRQKYFLHNLPYWVSIICRSFIAYKYAAGIKPM</sequence>
<keyword evidence="2" id="KW-1185">Reference proteome</keyword>
<dbReference type="AlphaFoldDB" id="A0AAD1T056"/>
<accession>A0AAD1T056</accession>
<dbReference type="EMBL" id="OW240920">
    <property type="protein sequence ID" value="CAH2314115.1"/>
    <property type="molecule type" value="Genomic_DNA"/>
</dbReference>
<organism evidence="1 2">
    <name type="scientific">Pelobates cultripes</name>
    <name type="common">Western spadefoot toad</name>
    <dbReference type="NCBI Taxonomy" id="61616"/>
    <lineage>
        <taxon>Eukaryota</taxon>
        <taxon>Metazoa</taxon>
        <taxon>Chordata</taxon>
        <taxon>Craniata</taxon>
        <taxon>Vertebrata</taxon>
        <taxon>Euteleostomi</taxon>
        <taxon>Amphibia</taxon>
        <taxon>Batrachia</taxon>
        <taxon>Anura</taxon>
        <taxon>Pelobatoidea</taxon>
        <taxon>Pelobatidae</taxon>
        <taxon>Pelobates</taxon>
    </lineage>
</organism>
<dbReference type="Proteomes" id="UP001295444">
    <property type="component" value="Chromosome 09"/>
</dbReference>
<proteinExistence type="predicted"/>
<reference evidence="1" key="1">
    <citation type="submission" date="2022-03" db="EMBL/GenBank/DDBJ databases">
        <authorList>
            <person name="Alioto T."/>
            <person name="Alioto T."/>
            <person name="Gomez Garrido J."/>
        </authorList>
    </citation>
    <scope>NUCLEOTIDE SEQUENCE</scope>
</reference>
<evidence type="ECO:0000313" key="1">
    <source>
        <dbReference type="EMBL" id="CAH2314115.1"/>
    </source>
</evidence>
<name>A0AAD1T056_PELCU</name>
<gene>
    <name evidence="1" type="ORF">PECUL_23A021508</name>
</gene>